<dbReference type="HOGENOM" id="CLU_2060983_0_0_1"/>
<gene>
    <name evidence="2" type="ORF">AFUA_7G08420</name>
</gene>
<dbReference type="RefSeq" id="XP_748773.1">
    <property type="nucleotide sequence ID" value="XM_743680.1"/>
</dbReference>
<feature type="compositionally biased region" description="Polar residues" evidence="1">
    <location>
        <begin position="38"/>
        <end position="47"/>
    </location>
</feature>
<protein>
    <submittedName>
        <fullName evidence="2">Uncharacterized protein</fullName>
    </submittedName>
</protein>
<dbReference type="GeneID" id="3506259"/>
<dbReference type="EMBL" id="AAHF01000009">
    <property type="protein sequence ID" value="EAL86735.1"/>
    <property type="molecule type" value="Genomic_DNA"/>
</dbReference>
<dbReference type="VEuPathDB" id="FungiDB:Afu7g08420"/>
<feature type="compositionally biased region" description="Basic residues" evidence="1">
    <location>
        <begin position="99"/>
        <end position="110"/>
    </location>
</feature>
<name>Q4WH56_ASPFU</name>
<keyword evidence="3" id="KW-1185">Reference proteome</keyword>
<organism evidence="2 3">
    <name type="scientific">Aspergillus fumigatus (strain ATCC MYA-4609 / CBS 101355 / FGSC A1100 / Af293)</name>
    <name type="common">Neosartorya fumigata</name>
    <dbReference type="NCBI Taxonomy" id="330879"/>
    <lineage>
        <taxon>Eukaryota</taxon>
        <taxon>Fungi</taxon>
        <taxon>Dikarya</taxon>
        <taxon>Ascomycota</taxon>
        <taxon>Pezizomycotina</taxon>
        <taxon>Eurotiomycetes</taxon>
        <taxon>Eurotiomycetidae</taxon>
        <taxon>Eurotiales</taxon>
        <taxon>Aspergillaceae</taxon>
        <taxon>Aspergillus</taxon>
        <taxon>Aspergillus subgen. Fumigati</taxon>
    </lineage>
</organism>
<sequence>MPDMKYVSSSGRAQSESQEGSKNKKQGCSCSLFPSGPDVSNYSSSNSDTHRAEKATEELTNKKYCKTFSSCCPRGKRKHERNSRYVNPSSTVVFRNWRQHKRPSGKPKHNRCSESAIDA</sequence>
<reference evidence="2 3" key="1">
    <citation type="journal article" date="2005" name="Nature">
        <title>Genomic sequence of the pathogenic and allergenic filamentous fungus Aspergillus fumigatus.</title>
        <authorList>
            <person name="Nierman W.C."/>
            <person name="Pain A."/>
            <person name="Anderson M.J."/>
            <person name="Wortman J.R."/>
            <person name="Kim H.S."/>
            <person name="Arroyo J."/>
            <person name="Berriman M."/>
            <person name="Abe K."/>
            <person name="Archer D.B."/>
            <person name="Bermejo C."/>
            <person name="Bennett J."/>
            <person name="Bowyer P."/>
            <person name="Chen D."/>
            <person name="Collins M."/>
            <person name="Coulsen R."/>
            <person name="Davies R."/>
            <person name="Dyer P.S."/>
            <person name="Farman M."/>
            <person name="Fedorova N."/>
            <person name="Fedorova N."/>
            <person name="Feldblyum T.V."/>
            <person name="Fischer R."/>
            <person name="Fosker N."/>
            <person name="Fraser A."/>
            <person name="Garcia J.L."/>
            <person name="Garcia M.J."/>
            <person name="Goble A."/>
            <person name="Goldman G.H."/>
            <person name="Gomi K."/>
            <person name="Griffith-Jones S."/>
            <person name="Gwilliam R."/>
            <person name="Haas B."/>
            <person name="Haas H."/>
            <person name="Harris D."/>
            <person name="Horiuchi H."/>
            <person name="Huang J."/>
            <person name="Humphray S."/>
            <person name="Jimenez J."/>
            <person name="Keller N."/>
            <person name="Khouri H."/>
            <person name="Kitamoto K."/>
            <person name="Kobayashi T."/>
            <person name="Konzack S."/>
            <person name="Kulkarni R."/>
            <person name="Kumagai T."/>
            <person name="Lafon A."/>
            <person name="Latge J.P."/>
            <person name="Li W."/>
            <person name="Lord A."/>
            <person name="Lu C."/>
            <person name="Majoros W.H."/>
            <person name="May G.S."/>
            <person name="Miller B.L."/>
            <person name="Mohamoud Y."/>
            <person name="Molina M."/>
            <person name="Monod M."/>
            <person name="Mouyna I."/>
            <person name="Mulligan S."/>
            <person name="Murphy L."/>
            <person name="O'Neil S."/>
            <person name="Paulsen I."/>
            <person name="Penalva M.A."/>
            <person name="Pertea M."/>
            <person name="Price C."/>
            <person name="Pritchard B.L."/>
            <person name="Quail M.A."/>
            <person name="Rabbinowitsch E."/>
            <person name="Rawlins N."/>
            <person name="Rajandream M.A."/>
            <person name="Reichard U."/>
            <person name="Renauld H."/>
            <person name="Robson G.D."/>
            <person name="Rodriguez de Cordoba S."/>
            <person name="Rodriguez-Pena J.M."/>
            <person name="Ronning C.M."/>
            <person name="Rutter S."/>
            <person name="Salzberg S.L."/>
            <person name="Sanchez M."/>
            <person name="Sanchez-Ferrero J.C."/>
            <person name="Saunders D."/>
            <person name="Seeger K."/>
            <person name="Squares R."/>
            <person name="Squares S."/>
            <person name="Takeuchi M."/>
            <person name="Tekaia F."/>
            <person name="Turner G."/>
            <person name="Vazquez de Aldana C.R."/>
            <person name="Weidman J."/>
            <person name="White O."/>
            <person name="Woodward J."/>
            <person name="Yu J.H."/>
            <person name="Fraser C."/>
            <person name="Galagan J.E."/>
            <person name="Asai K."/>
            <person name="Machida M."/>
            <person name="Hall N."/>
            <person name="Barrell B."/>
            <person name="Denning D.W."/>
        </authorList>
    </citation>
    <scope>NUCLEOTIDE SEQUENCE [LARGE SCALE GENOMIC DNA]</scope>
    <source>
        <strain evidence="2 3">Af293</strain>
    </source>
</reference>
<dbReference type="InParanoid" id="Q4WH56"/>
<evidence type="ECO:0000256" key="1">
    <source>
        <dbReference type="SAM" id="MobiDB-lite"/>
    </source>
</evidence>
<feature type="region of interest" description="Disordered" evidence="1">
    <location>
        <begin position="1"/>
        <end position="56"/>
    </location>
</feature>
<comment type="caution">
    <text evidence="2">The sequence shown here is derived from an EMBL/GenBank/DDBJ whole genome shotgun (WGS) entry which is preliminary data.</text>
</comment>
<dbReference type="Proteomes" id="UP000002530">
    <property type="component" value="Unassembled WGS sequence"/>
</dbReference>
<feature type="compositionally biased region" description="Polar residues" evidence="1">
    <location>
        <begin position="7"/>
        <end position="20"/>
    </location>
</feature>
<dbReference type="AlphaFoldDB" id="Q4WH56"/>
<evidence type="ECO:0000313" key="3">
    <source>
        <dbReference type="Proteomes" id="UP000002530"/>
    </source>
</evidence>
<feature type="region of interest" description="Disordered" evidence="1">
    <location>
        <begin position="99"/>
        <end position="119"/>
    </location>
</feature>
<dbReference type="KEGG" id="afm:AFUA_7G08420"/>
<proteinExistence type="predicted"/>
<accession>Q4WH56</accession>
<evidence type="ECO:0000313" key="2">
    <source>
        <dbReference type="EMBL" id="EAL86735.1"/>
    </source>
</evidence>